<name>A0A7L5NY17_EUGGR</name>
<accession>A0A7L5NY17</accession>
<proteinExistence type="evidence at transcript level"/>
<dbReference type="GO" id="GO:0006412">
    <property type="term" value="P:translation"/>
    <property type="evidence" value="ECO:0007669"/>
    <property type="project" value="InterPro"/>
</dbReference>
<organism evidence="4">
    <name type="scientific">Euglena gracilis</name>
    <dbReference type="NCBI Taxonomy" id="3039"/>
    <lineage>
        <taxon>Eukaryota</taxon>
        <taxon>Discoba</taxon>
        <taxon>Euglenozoa</taxon>
        <taxon>Euglenida</taxon>
        <taxon>Spirocuta</taxon>
        <taxon>Euglenophyceae</taxon>
        <taxon>Euglenales</taxon>
        <taxon>Euglenaceae</taxon>
        <taxon>Euglena</taxon>
    </lineage>
</organism>
<dbReference type="AlphaFoldDB" id="A0A7L5NY17"/>
<dbReference type="InterPro" id="IPR041991">
    <property type="entry name" value="Ribosomal_eL27_KOW"/>
</dbReference>
<dbReference type="Gene3D" id="2.30.30.770">
    <property type="match status" value="1"/>
</dbReference>
<evidence type="ECO:0000313" key="4">
    <source>
        <dbReference type="EMBL" id="QLA09628.1"/>
    </source>
</evidence>
<dbReference type="CDD" id="cd06090">
    <property type="entry name" value="KOW_RPL27"/>
    <property type="match status" value="1"/>
</dbReference>
<dbReference type="InterPro" id="IPR001141">
    <property type="entry name" value="Ribosomal_eL27"/>
</dbReference>
<dbReference type="GO" id="GO:0003735">
    <property type="term" value="F:structural constituent of ribosome"/>
    <property type="evidence" value="ECO:0007669"/>
    <property type="project" value="InterPro"/>
</dbReference>
<evidence type="ECO:0000256" key="2">
    <source>
        <dbReference type="ARBA" id="ARBA00022980"/>
    </source>
</evidence>
<dbReference type="FunFam" id="2.30.30.770:FF:000002">
    <property type="entry name" value="60S ribosomal protein L27"/>
    <property type="match status" value="1"/>
</dbReference>
<keyword evidence="2 4" id="KW-0689">Ribosomal protein</keyword>
<evidence type="ECO:0000256" key="1">
    <source>
        <dbReference type="ARBA" id="ARBA00009124"/>
    </source>
</evidence>
<comment type="similarity">
    <text evidence="1">Belongs to the eukaryotic ribosomal protein eL27 family.</text>
</comment>
<dbReference type="InterPro" id="IPR038655">
    <property type="entry name" value="Ribosomal_eL27_sf"/>
</dbReference>
<dbReference type="GO" id="GO:0005840">
    <property type="term" value="C:ribosome"/>
    <property type="evidence" value="ECO:0007669"/>
    <property type="project" value="UniProtKB-KW"/>
</dbReference>
<dbReference type="SUPFAM" id="SSF50104">
    <property type="entry name" value="Translation proteins SH3-like domain"/>
    <property type="match status" value="1"/>
</dbReference>
<sequence length="134" mass="15525">MVKFLKAGRVVIVLQGRMAGKKAVIVQNSDTGNKERPYGHCVVAGIEQTPKKVTRRMSKKKIARRTKLKPFIKVVNHRHLMPTRYNIDLGAEFKGKISITDPTKRTASKRNVKKVFQQRYLAAKNKWFFQKLRF</sequence>
<dbReference type="Pfam" id="PF01777">
    <property type="entry name" value="Ribosomal_L27e"/>
    <property type="match status" value="1"/>
</dbReference>
<dbReference type="PANTHER" id="PTHR10497">
    <property type="entry name" value="60S RIBOSOMAL PROTEIN L27"/>
    <property type="match status" value="1"/>
</dbReference>
<keyword evidence="3" id="KW-0687">Ribonucleoprotein</keyword>
<protein>
    <submittedName>
        <fullName evidence="4">60S large subunit ribosomal protein eL27</fullName>
    </submittedName>
</protein>
<evidence type="ECO:0000256" key="3">
    <source>
        <dbReference type="ARBA" id="ARBA00023274"/>
    </source>
</evidence>
<dbReference type="EMBL" id="MT583897">
    <property type="protein sequence ID" value="QLA09628.1"/>
    <property type="molecule type" value="mRNA"/>
</dbReference>
<dbReference type="GO" id="GO:1990904">
    <property type="term" value="C:ribonucleoprotein complex"/>
    <property type="evidence" value="ECO:0007669"/>
    <property type="project" value="UniProtKB-KW"/>
</dbReference>
<dbReference type="InterPro" id="IPR008991">
    <property type="entry name" value="Translation_prot_SH3-like_sf"/>
</dbReference>
<reference evidence="4" key="1">
    <citation type="submission" date="2020-06" db="EMBL/GenBank/DDBJ databases">
        <title>Cryo-EM structure of the highly atypical cytoplasmic ribosome of Euglena gracilis.</title>
        <authorList>
            <person name="Matzov D."/>
            <person name="Taoka M."/>
            <person name="Nobe Y."/>
            <person name="Yamauchi Y."/>
            <person name="Halfon Y."/>
            <person name="Asis N."/>
            <person name="Zimermann E."/>
            <person name="Rozenberg H."/>
            <person name="Bashan A."/>
            <person name="Bushan S."/>
            <person name="Isobe T."/>
            <person name="Gray M.W."/>
            <person name="Yonath A."/>
            <person name="Shalev-Benami M."/>
        </authorList>
    </citation>
    <scope>NUCLEOTIDE SEQUENCE</scope>
    <source>
        <strain evidence="4">Z</strain>
    </source>
</reference>